<accession>A0A1E8E113</accession>
<comment type="caution">
    <text evidence="2">The sequence shown here is derived from an EMBL/GenBank/DDBJ whole genome shotgun (WGS) entry which is preliminary data.</text>
</comment>
<evidence type="ECO:0000313" key="2">
    <source>
        <dbReference type="EMBL" id="OFE43259.1"/>
    </source>
</evidence>
<dbReference type="EMBL" id="MKQS01000014">
    <property type="protein sequence ID" value="OFE43259.1"/>
    <property type="molecule type" value="Genomic_DNA"/>
</dbReference>
<dbReference type="AlphaFoldDB" id="A0A1E8E113"/>
<feature type="chain" id="PRO_5009213426" description="Lipoprotein" evidence="1">
    <location>
        <begin position="19"/>
        <end position="82"/>
    </location>
</feature>
<reference evidence="2 3" key="1">
    <citation type="submission" date="2016-10" db="EMBL/GenBank/DDBJ databases">
        <title>Genome of airborne Acinetobacter sp. 5-2Ac02 in the hospital environment: Species near to Acinetobacter towneri.</title>
        <authorList>
            <person name="Barbosa B."/>
            <person name="Fernandez-Garcia L."/>
            <person name="Gato E."/>
            <person name="Leao R."/>
            <person name="Albano R."/>
            <person name="Fernandez B."/>
            <person name="Fernandez-Cuenca F."/>
            <person name="Marques E."/>
            <person name="Tomas M."/>
        </authorList>
    </citation>
    <scope>NUCLEOTIDE SEQUENCE [LARGE SCALE GENOMIC DNA]</scope>
    <source>
        <strain evidence="2 3">5-2Ac02</strain>
    </source>
</reference>
<keyword evidence="1" id="KW-0732">Signal</keyword>
<evidence type="ECO:0000313" key="3">
    <source>
        <dbReference type="Proteomes" id="UP000186931"/>
    </source>
</evidence>
<dbReference type="PROSITE" id="PS51257">
    <property type="entry name" value="PROKAR_LIPOPROTEIN"/>
    <property type="match status" value="1"/>
</dbReference>
<proteinExistence type="predicted"/>
<sequence>MKKTSLSCLALLSLSFTACSPMPKECADTWEKMETLAKSMGISDEQLKQQKKQFENEVKQMKSEEAVKICTMQGTAIGFIGQ</sequence>
<organism evidence="2 3">
    <name type="scientific">Acinetobacter towneri</name>
    <dbReference type="NCBI Taxonomy" id="202956"/>
    <lineage>
        <taxon>Bacteria</taxon>
        <taxon>Pseudomonadati</taxon>
        <taxon>Pseudomonadota</taxon>
        <taxon>Gammaproteobacteria</taxon>
        <taxon>Moraxellales</taxon>
        <taxon>Moraxellaceae</taxon>
        <taxon>Acinetobacter</taxon>
    </lineage>
</organism>
<feature type="signal peptide" evidence="1">
    <location>
        <begin position="1"/>
        <end position="18"/>
    </location>
</feature>
<dbReference type="eggNOG" id="ENOG5031S13">
    <property type="taxonomic scope" value="Bacteria"/>
</dbReference>
<dbReference type="Proteomes" id="UP000186931">
    <property type="component" value="Unassembled WGS sequence"/>
</dbReference>
<protein>
    <recommendedName>
        <fullName evidence="4">Lipoprotein</fullName>
    </recommendedName>
</protein>
<dbReference type="RefSeq" id="WP_026438130.1">
    <property type="nucleotide sequence ID" value="NZ_CP183897.1"/>
</dbReference>
<name>A0A1E8E113_9GAMM</name>
<evidence type="ECO:0000256" key="1">
    <source>
        <dbReference type="SAM" id="SignalP"/>
    </source>
</evidence>
<evidence type="ECO:0008006" key="4">
    <source>
        <dbReference type="Google" id="ProtNLM"/>
    </source>
</evidence>
<gene>
    <name evidence="2" type="ORF">BJN41_09400</name>
</gene>